<feature type="domain" description="Uroporphyrinogen decarboxylase (URO-D)" evidence="1">
    <location>
        <begin position="159"/>
        <end position="303"/>
    </location>
</feature>
<dbReference type="CDD" id="cd03309">
    <property type="entry name" value="CmuC_like"/>
    <property type="match status" value="1"/>
</dbReference>
<organism evidence="2">
    <name type="scientific">Escherichia coli</name>
    <dbReference type="NCBI Taxonomy" id="562"/>
    <lineage>
        <taxon>Bacteria</taxon>
        <taxon>Pseudomonadati</taxon>
        <taxon>Pseudomonadota</taxon>
        <taxon>Gammaproteobacteria</taxon>
        <taxon>Enterobacterales</taxon>
        <taxon>Enterobacteriaceae</taxon>
        <taxon>Escherichia</taxon>
    </lineage>
</organism>
<dbReference type="EMBL" id="KT950740">
    <property type="protein sequence ID" value="ALS39154.1"/>
    <property type="molecule type" value="Genomic_DNA"/>
</dbReference>
<dbReference type="GO" id="GO:0004853">
    <property type="term" value="F:uroporphyrinogen decarboxylase activity"/>
    <property type="evidence" value="ECO:0007669"/>
    <property type="project" value="InterPro"/>
</dbReference>
<evidence type="ECO:0000259" key="1">
    <source>
        <dbReference type="Pfam" id="PF01208"/>
    </source>
</evidence>
<accession>A0A0U2XFY9</accession>
<dbReference type="AlphaFoldDB" id="A0A0U2XFY9"/>
<dbReference type="InterPro" id="IPR038071">
    <property type="entry name" value="UROD/MetE-like_sf"/>
</dbReference>
<name>A0A0U2XFY9_ECOLX</name>
<sequence>MTPRERLAALLAGQPTDRLLIDVGTSTLTARRPHCRPASGDGRRYADAVMHLPLLADEELAALGSQTRRCGPSFAGADIDPEDDVFADRDGVRWIWADGEPAPTAHPLGQAGFKEIVRSQREVLPQIVTPSCLDQANRELVVVADVPSPGLLDTAFRLRGYYELLEDMTEQWPIANALFDQSADAIARDYEVMLRALHGEPDLVVYGDDLAFQSDSYISEERFSFFLRPRMSRIFSVIRSVTSADILFHSCGAALPILRKVVEMGVRVVNFEATASGMDLATVRRALGPNVVFHGVLDFVALATAMREGDRSGILQAANSIVAGWPMIAAPSDNLPASLGSADIRRVTAFLERLDIPTLLHGDQRHAVEMAMDGFATA</sequence>
<keyword evidence="2" id="KW-0614">Plasmid</keyword>
<evidence type="ECO:0000313" key="2">
    <source>
        <dbReference type="EMBL" id="ALS39154.1"/>
    </source>
</evidence>
<protein>
    <submittedName>
        <fullName evidence="2">CmuC</fullName>
    </submittedName>
</protein>
<dbReference type="InterPro" id="IPR000257">
    <property type="entry name" value="Uroporphyrinogen_deCOase"/>
</dbReference>
<dbReference type="GO" id="GO:0006779">
    <property type="term" value="P:porphyrin-containing compound biosynthetic process"/>
    <property type="evidence" value="ECO:0007669"/>
    <property type="project" value="InterPro"/>
</dbReference>
<geneLocation type="plasmid" evidence="2">
    <name>pJM50</name>
</geneLocation>
<proteinExistence type="predicted"/>
<gene>
    <name evidence="2" type="primary">cmuC</name>
</gene>
<dbReference type="SUPFAM" id="SSF51726">
    <property type="entry name" value="UROD/MetE-like"/>
    <property type="match status" value="1"/>
</dbReference>
<reference evidence="2" key="1">
    <citation type="submission" date="2015-10" db="EMBL/GenBank/DDBJ databases">
        <title>Effective heterologous utilization of chloromethane and dichloromethane is uncorrelated in Methylobacterium species.</title>
        <authorList>
            <person name="Michener J.K."/>
            <person name="Vuilleumier S."/>
            <person name="Bringel F."/>
            <person name="Marx C.J."/>
        </authorList>
    </citation>
    <scope>NUCLEOTIDE SEQUENCE</scope>
    <source>
        <strain evidence="2">10-Beta</strain>
        <plasmid evidence="2">pJM50</plasmid>
    </source>
</reference>
<dbReference type="Gene3D" id="3.20.20.210">
    <property type="match status" value="1"/>
</dbReference>
<dbReference type="Pfam" id="PF01208">
    <property type="entry name" value="URO-D"/>
    <property type="match status" value="1"/>
</dbReference>